<dbReference type="InterPro" id="IPR003598">
    <property type="entry name" value="Ig_sub2"/>
</dbReference>
<feature type="domain" description="Ig-like" evidence="2">
    <location>
        <begin position="300"/>
        <end position="339"/>
    </location>
</feature>
<dbReference type="Ensembl" id="ENSSLDT00000007249.1">
    <property type="protein sequence ID" value="ENSSLDP00000007024.1"/>
    <property type="gene ID" value="ENSSLDG00000005581.1"/>
</dbReference>
<dbReference type="SMART" id="SM00408">
    <property type="entry name" value="IGc2"/>
    <property type="match status" value="2"/>
</dbReference>
<keyword evidence="1" id="KW-0732">Signal</keyword>
<dbReference type="GeneTree" id="ENSGT01010000222294"/>
<dbReference type="PANTHER" id="PTHR46013">
    <property type="entry name" value="VASCULAR CELL ADHESION MOLECULE 1"/>
    <property type="match status" value="1"/>
</dbReference>
<sequence>YQKLLLFSLPLVFVLCTDSIHHCADGESCNRVTYTNRSICAPERSSVDISCTYNSYRDNVGSKFWFRSELSRLPVDLSEDSQYSGRVQVLEAERGRSTLRITDLTKRDSADYRFKFKKQGFEWGNSLPGTTLTVTAVQLQVTRVITVHPSHTVAELNCHTSCRPIGRFIFVWFQNGEKIQEETSSYMHDFYPGDNITCALKGYEDYHSPSVYAPRAALLSVSPSGEIMKGSWVTLTCSSDANPAANYTWHKENQQLTGKEPQLVFNTIKVSDSGEYYCKAENGLGWRSSNYISINVKYGPQTSTLSVSPSGEIVEGSSVTLTCSSDANPAANYTWYKENLKLLQGPEGVYHFSSIRHERCPRLNPVKLDRDRTTTHR</sequence>
<feature type="signal peptide" evidence="1">
    <location>
        <begin position="1"/>
        <end position="19"/>
    </location>
</feature>
<evidence type="ECO:0000313" key="4">
    <source>
        <dbReference type="Proteomes" id="UP000261360"/>
    </source>
</evidence>
<name>A0A3B4WQD4_SERLL</name>
<reference evidence="3" key="2">
    <citation type="submission" date="2025-09" db="UniProtKB">
        <authorList>
            <consortium name="Ensembl"/>
        </authorList>
    </citation>
    <scope>IDENTIFICATION</scope>
</reference>
<dbReference type="Pfam" id="PF07686">
    <property type="entry name" value="V-set"/>
    <property type="match status" value="1"/>
</dbReference>
<dbReference type="InterPro" id="IPR007110">
    <property type="entry name" value="Ig-like_dom"/>
</dbReference>
<dbReference type="PROSITE" id="PS50835">
    <property type="entry name" value="IG_LIKE"/>
    <property type="match status" value="2"/>
</dbReference>
<feature type="chain" id="PRO_5017209392" description="Ig-like domain-containing protein" evidence="1">
    <location>
        <begin position="20"/>
        <end position="377"/>
    </location>
</feature>
<accession>A0A3B4WQD4</accession>
<dbReference type="Proteomes" id="UP000261360">
    <property type="component" value="Unplaced"/>
</dbReference>
<dbReference type="InterPro" id="IPR013106">
    <property type="entry name" value="Ig_V-set"/>
</dbReference>
<dbReference type="Gene3D" id="2.60.40.10">
    <property type="entry name" value="Immunoglobulins"/>
    <property type="match status" value="3"/>
</dbReference>
<dbReference type="Pfam" id="PF13895">
    <property type="entry name" value="Ig_2"/>
    <property type="match status" value="2"/>
</dbReference>
<evidence type="ECO:0000256" key="1">
    <source>
        <dbReference type="SAM" id="SignalP"/>
    </source>
</evidence>
<dbReference type="SUPFAM" id="SSF48726">
    <property type="entry name" value="Immunoglobulin"/>
    <property type="match status" value="3"/>
</dbReference>
<dbReference type="CDD" id="cd00096">
    <property type="entry name" value="Ig"/>
    <property type="match status" value="1"/>
</dbReference>
<dbReference type="AlphaFoldDB" id="A0A3B4WQD4"/>
<dbReference type="SMART" id="SM00409">
    <property type="entry name" value="IG"/>
    <property type="match status" value="3"/>
</dbReference>
<dbReference type="InterPro" id="IPR013783">
    <property type="entry name" value="Ig-like_fold"/>
</dbReference>
<evidence type="ECO:0000259" key="2">
    <source>
        <dbReference type="PROSITE" id="PS50835"/>
    </source>
</evidence>
<keyword evidence="4" id="KW-1185">Reference proteome</keyword>
<organism evidence="3 4">
    <name type="scientific">Seriola lalandi dorsalis</name>
    <dbReference type="NCBI Taxonomy" id="1841481"/>
    <lineage>
        <taxon>Eukaryota</taxon>
        <taxon>Metazoa</taxon>
        <taxon>Chordata</taxon>
        <taxon>Craniata</taxon>
        <taxon>Vertebrata</taxon>
        <taxon>Euteleostomi</taxon>
        <taxon>Actinopterygii</taxon>
        <taxon>Neopterygii</taxon>
        <taxon>Teleostei</taxon>
        <taxon>Neoteleostei</taxon>
        <taxon>Acanthomorphata</taxon>
        <taxon>Carangaria</taxon>
        <taxon>Carangiformes</taxon>
        <taxon>Carangidae</taxon>
        <taxon>Seriola</taxon>
    </lineage>
</organism>
<feature type="domain" description="Ig-like" evidence="2">
    <location>
        <begin position="214"/>
        <end position="293"/>
    </location>
</feature>
<proteinExistence type="predicted"/>
<protein>
    <recommendedName>
        <fullName evidence="2">Ig-like domain-containing protein</fullName>
    </recommendedName>
</protein>
<dbReference type="InterPro" id="IPR036179">
    <property type="entry name" value="Ig-like_dom_sf"/>
</dbReference>
<dbReference type="InterPro" id="IPR003599">
    <property type="entry name" value="Ig_sub"/>
</dbReference>
<dbReference type="PANTHER" id="PTHR46013:SF4">
    <property type="entry name" value="B-CELL RECEPTOR CD22-RELATED"/>
    <property type="match status" value="1"/>
</dbReference>
<reference evidence="3" key="1">
    <citation type="submission" date="2025-08" db="UniProtKB">
        <authorList>
            <consortium name="Ensembl"/>
        </authorList>
    </citation>
    <scope>IDENTIFICATION</scope>
</reference>
<evidence type="ECO:0000313" key="3">
    <source>
        <dbReference type="Ensembl" id="ENSSLDP00000007024.1"/>
    </source>
</evidence>